<dbReference type="RefSeq" id="WP_014849734.1">
    <property type="nucleotide sequence ID" value="NC_018149.1"/>
</dbReference>
<name>I6YL79_MYCWM</name>
<sequence>MAGGGFEEKTEYSFGYIARVNGTDFFKEDKALKRLRRGLENRQQQEAEGQLFLVEKVGNKTIIGDSTNKEQKGLTPKKFLLIGSNRNTKEVEVTGLVSLIQNKHGGIDKHCKIKNDESRTIQNGHCDQALFKEYSREGENTPPTFIKTGLKSKDGAREVSIIGLSREKGTLGIVWGSRLQKKNSSGDSGTARWSRTGFLYGEKKETGPATKQRIWTSLGNDTKAKGFFCSARSNLQQDRSKWNVKKKVWNTWDYSWIRNESCEL</sequence>
<dbReference type="HOGENOM" id="CLU_1053036_0_0_14"/>
<organism evidence="1 2">
    <name type="scientific">Mycoplasma wenyonii (strain Massachusetts)</name>
    <name type="common">Eperythrozoon wenyonii</name>
    <dbReference type="NCBI Taxonomy" id="1197325"/>
    <lineage>
        <taxon>Bacteria</taxon>
        <taxon>Bacillati</taxon>
        <taxon>Mycoplasmatota</taxon>
        <taxon>Mollicutes</taxon>
        <taxon>Mycoplasmataceae</taxon>
        <taxon>Mycoplasma</taxon>
    </lineage>
</organism>
<gene>
    <name evidence="1" type="ordered locus">WEN_01125</name>
</gene>
<dbReference type="Proteomes" id="UP000009005">
    <property type="component" value="Chromosome"/>
</dbReference>
<dbReference type="KEGG" id="mwe:WEN_01125"/>
<evidence type="ECO:0000313" key="2">
    <source>
        <dbReference type="Proteomes" id="UP000009005"/>
    </source>
</evidence>
<proteinExistence type="predicted"/>
<dbReference type="AlphaFoldDB" id="I6YL79"/>
<keyword evidence="2" id="KW-1185">Reference proteome</keyword>
<dbReference type="EMBL" id="CP003703">
    <property type="protein sequence ID" value="AFN65024.1"/>
    <property type="molecule type" value="Genomic_DNA"/>
</dbReference>
<accession>I6YL79</accession>
<protein>
    <submittedName>
        <fullName evidence="1">Uncharacterized protein</fullName>
    </submittedName>
</protein>
<reference evidence="1 2" key="1">
    <citation type="journal article" date="2012" name="J. Bacteriol.">
        <title>Complete genome sequence of Mycoplasma wenyonii strain Massachusetts.</title>
        <authorList>
            <person name="Dos Santos A.P."/>
            <person name="Guimaraes A.M."/>
            <person name="do Nascimento N.C."/>
            <person name="Sanmiguel P.J."/>
            <person name="Messick J.B."/>
        </authorList>
    </citation>
    <scope>NUCLEOTIDE SEQUENCE [LARGE SCALE GENOMIC DNA]</scope>
    <source>
        <strain evidence="1 2">Massachusetts</strain>
    </source>
</reference>
<evidence type="ECO:0000313" key="1">
    <source>
        <dbReference type="EMBL" id="AFN65024.1"/>
    </source>
</evidence>